<dbReference type="PANTHER" id="PTHR38119">
    <property type="entry name" value="BTB DOMAIN-CONTAINING PROTEIN-RELATED"/>
    <property type="match status" value="1"/>
</dbReference>
<reference evidence="2 3" key="1">
    <citation type="journal article" date="2012" name="PLoS Pathog.">
        <title>Diverse lifestyles and strategies of plant pathogenesis encoded in the genomes of eighteen Dothideomycetes fungi.</title>
        <authorList>
            <person name="Ohm R.A."/>
            <person name="Feau N."/>
            <person name="Henrissat B."/>
            <person name="Schoch C.L."/>
            <person name="Horwitz B.A."/>
            <person name="Barry K.W."/>
            <person name="Condon B.J."/>
            <person name="Copeland A.C."/>
            <person name="Dhillon B."/>
            <person name="Glaser F."/>
            <person name="Hesse C.N."/>
            <person name="Kosti I."/>
            <person name="LaButti K."/>
            <person name="Lindquist E.A."/>
            <person name="Lucas S."/>
            <person name="Salamov A.A."/>
            <person name="Bradshaw R.E."/>
            <person name="Ciuffetti L."/>
            <person name="Hamelin R.C."/>
            <person name="Kema G.H.J."/>
            <person name="Lawrence C."/>
            <person name="Scott J.A."/>
            <person name="Spatafora J.W."/>
            <person name="Turgeon B.G."/>
            <person name="de Wit P.J.G.M."/>
            <person name="Zhong S."/>
            <person name="Goodwin S.B."/>
            <person name="Grigoriev I.V."/>
        </authorList>
    </citation>
    <scope>NUCLEOTIDE SEQUENCE [LARGE SCALE GENOMIC DNA]</scope>
    <source>
        <strain evidence="2 3">CIRAD86</strain>
    </source>
</reference>
<feature type="region of interest" description="Disordered" evidence="1">
    <location>
        <begin position="103"/>
        <end position="138"/>
    </location>
</feature>
<dbReference type="OrthoDB" id="5280838at2759"/>
<feature type="non-terminal residue" evidence="2">
    <location>
        <position position="632"/>
    </location>
</feature>
<name>M3AVR3_PSEFD</name>
<sequence>STPSPTQHIAQRHMHAIHNLRQHDIGGRFHDMNAPRDSTPSSTTDSAIGSDIPFAQASPRSPTPGSSSYNNISSNRQAFVASDTMRSDGFDVVTATLDEWEARDAPRASNHAVEPSVPKPLDEGISQERRNGSAEHPEVIEEEAEANLEQSIAKVLEVVGTSKEDAQDLLRQSRGDVQEAVGRFYERNSPTLVEEALTEMELGKCTKTRKKFLRKGDVLIVLDCNTLGLSCRLRAEELRAASLWLAESLSSAAPTSLGPDGVNYLYTLQSPAVAGEQNLSKKELKKSVKQEDDGEAEATAKVDAQKSMEWLKAYETFFRITAHTSPKHLLLDQDSVNKSLPRIEAVSKLAHLYEANTPSSPVTSALTVVFDGFDERNMLWASIAGNAVKWLAIASNLKKASIYKEAFVHVASAFLTLPSGLEEQGLPQCVRSKVEYRAREMEYQRISVNSSLLSFTIKASGGREVPVSPSTDFLPYSVLVFYKEWIAEHLRFHESNAVQVQTNAFCNHEEQDCLQIAEFYRLLGGADDYLPEGQVFAAVTRRSSEGRRDSVRELDPDKKEEVRAILKTIKARAAEIVKPMVTSTLRWTDRDSLPYLTSLVVDEEDFPWKAEVKREESVTSEDSEEEDTDMED</sequence>
<dbReference type="HOGENOM" id="CLU_433186_0_0_1"/>
<evidence type="ECO:0008006" key="4">
    <source>
        <dbReference type="Google" id="ProtNLM"/>
    </source>
</evidence>
<keyword evidence="3" id="KW-1185">Reference proteome</keyword>
<feature type="compositionally biased region" description="Low complexity" evidence="1">
    <location>
        <begin position="37"/>
        <end position="46"/>
    </location>
</feature>
<evidence type="ECO:0000313" key="3">
    <source>
        <dbReference type="Proteomes" id="UP000016932"/>
    </source>
</evidence>
<dbReference type="GeneID" id="19341536"/>
<dbReference type="VEuPathDB" id="FungiDB:MYCFIDRAFT_78976"/>
<dbReference type="SUPFAM" id="SSF46934">
    <property type="entry name" value="UBA-like"/>
    <property type="match status" value="1"/>
</dbReference>
<dbReference type="InterPro" id="IPR009060">
    <property type="entry name" value="UBA-like_sf"/>
</dbReference>
<feature type="compositionally biased region" description="Acidic residues" evidence="1">
    <location>
        <begin position="618"/>
        <end position="632"/>
    </location>
</feature>
<organism evidence="2 3">
    <name type="scientific">Pseudocercospora fijiensis (strain CIRAD86)</name>
    <name type="common">Black leaf streak disease fungus</name>
    <name type="synonym">Mycosphaerella fijiensis</name>
    <dbReference type="NCBI Taxonomy" id="383855"/>
    <lineage>
        <taxon>Eukaryota</taxon>
        <taxon>Fungi</taxon>
        <taxon>Dikarya</taxon>
        <taxon>Ascomycota</taxon>
        <taxon>Pezizomycotina</taxon>
        <taxon>Dothideomycetes</taxon>
        <taxon>Dothideomycetidae</taxon>
        <taxon>Mycosphaerellales</taxon>
        <taxon>Mycosphaerellaceae</taxon>
        <taxon>Pseudocercospora</taxon>
    </lineage>
</organism>
<dbReference type="EMBL" id="KB446559">
    <property type="protein sequence ID" value="EME81562.1"/>
    <property type="molecule type" value="Genomic_DNA"/>
</dbReference>
<evidence type="ECO:0000256" key="1">
    <source>
        <dbReference type="SAM" id="MobiDB-lite"/>
    </source>
</evidence>
<dbReference type="eggNOG" id="ENOG502RKWD">
    <property type="taxonomic scope" value="Eukaryota"/>
</dbReference>
<feature type="region of interest" description="Disordered" evidence="1">
    <location>
        <begin position="26"/>
        <end position="72"/>
    </location>
</feature>
<dbReference type="AlphaFoldDB" id="M3AVR3"/>
<proteinExistence type="predicted"/>
<feature type="compositionally biased region" description="Polar residues" evidence="1">
    <location>
        <begin position="58"/>
        <end position="72"/>
    </location>
</feature>
<accession>M3AVR3</accession>
<dbReference type="KEGG" id="pfj:MYCFIDRAFT_78976"/>
<evidence type="ECO:0000313" key="2">
    <source>
        <dbReference type="EMBL" id="EME81562.1"/>
    </source>
</evidence>
<dbReference type="Proteomes" id="UP000016932">
    <property type="component" value="Unassembled WGS sequence"/>
</dbReference>
<gene>
    <name evidence="2" type="ORF">MYCFIDRAFT_78976</name>
</gene>
<feature type="region of interest" description="Disordered" evidence="1">
    <location>
        <begin position="611"/>
        <end position="632"/>
    </location>
</feature>
<dbReference type="PANTHER" id="PTHR38119:SF1">
    <property type="entry name" value="BTB DOMAIN-CONTAINING PROTEIN"/>
    <property type="match status" value="1"/>
</dbReference>
<feature type="compositionally biased region" description="Basic and acidic residues" evidence="1">
    <location>
        <begin position="120"/>
        <end position="138"/>
    </location>
</feature>
<protein>
    <recommendedName>
        <fullName evidence="4">UBA domain-containing protein</fullName>
    </recommendedName>
</protein>
<dbReference type="RefSeq" id="XP_007927199.1">
    <property type="nucleotide sequence ID" value="XM_007929008.1"/>
</dbReference>